<dbReference type="EMBL" id="AEQZ01000016">
    <property type="protein sequence ID" value="EFV64093.1"/>
    <property type="molecule type" value="Genomic_DNA"/>
</dbReference>
<sequence length="41" mass="4789">MTGYFAFNKKRPLKRRGGMGECRLKRSDNVSDGIFMPGYFR</sequence>
<proteinExistence type="predicted"/>
<name>E6MW99_NEIMH</name>
<gene>
    <name evidence="1" type="ORF">NMH_0939</name>
</gene>
<accession>E6MW99</accession>
<evidence type="ECO:0000313" key="2">
    <source>
        <dbReference type="Proteomes" id="UP000032707"/>
    </source>
</evidence>
<organism evidence="1 2">
    <name type="scientific">Neisseria meningitidis serogroup B / serotype 15 (strain H44/76)</name>
    <dbReference type="NCBI Taxonomy" id="909420"/>
    <lineage>
        <taxon>Bacteria</taxon>
        <taxon>Pseudomonadati</taxon>
        <taxon>Pseudomonadota</taxon>
        <taxon>Betaproteobacteria</taxon>
        <taxon>Neisseriales</taxon>
        <taxon>Neisseriaceae</taxon>
        <taxon>Neisseria</taxon>
    </lineage>
</organism>
<evidence type="ECO:0000313" key="1">
    <source>
        <dbReference type="EMBL" id="EFV64093.1"/>
    </source>
</evidence>
<protein>
    <submittedName>
        <fullName evidence="1">Uncharacterized protein</fullName>
    </submittedName>
</protein>
<dbReference type="Proteomes" id="UP000032707">
    <property type="component" value="Unassembled WGS sequence"/>
</dbReference>
<reference evidence="1 2" key="1">
    <citation type="journal article" date="2011" name="J. Bacteriol.">
        <title>Genome sequence of Neisseria meningitidis serogroup B strain H44/76.</title>
        <authorList>
            <person name="Piet J.R."/>
            <person name="Huis In 't Veld R.A."/>
            <person name="van Schaik B.D."/>
            <person name="van Kampen A.H."/>
            <person name="Baas F."/>
            <person name="van de Beek D."/>
            <person name="Pannekoek Y."/>
            <person name="van der Ende A."/>
        </authorList>
    </citation>
    <scope>NUCLEOTIDE SEQUENCE [LARGE SCALE GENOMIC DNA]</scope>
    <source>
        <strain evidence="1 2">H44/76</strain>
    </source>
</reference>
<dbReference type="AlphaFoldDB" id="E6MW99"/>
<comment type="caution">
    <text evidence="1">The sequence shown here is derived from an EMBL/GenBank/DDBJ whole genome shotgun (WGS) entry which is preliminary data.</text>
</comment>